<evidence type="ECO:0000313" key="2">
    <source>
        <dbReference type="EMBL" id="KAK2874662.1"/>
    </source>
</evidence>
<dbReference type="Proteomes" id="UP001187343">
    <property type="component" value="Unassembled WGS sequence"/>
</dbReference>
<comment type="caution">
    <text evidence="2">The sequence shown here is derived from an EMBL/GenBank/DDBJ whole genome shotgun (WGS) entry which is preliminary data.</text>
</comment>
<protein>
    <submittedName>
        <fullName evidence="2">Uncharacterized protein</fullName>
    </submittedName>
</protein>
<dbReference type="AlphaFoldDB" id="A0AA88TGE7"/>
<accession>A0AA88TGE7</accession>
<feature type="region of interest" description="Disordered" evidence="1">
    <location>
        <begin position="35"/>
        <end position="66"/>
    </location>
</feature>
<dbReference type="EMBL" id="JAUYZG010000021">
    <property type="protein sequence ID" value="KAK2874662.1"/>
    <property type="molecule type" value="Genomic_DNA"/>
</dbReference>
<evidence type="ECO:0000256" key="1">
    <source>
        <dbReference type="SAM" id="MobiDB-lite"/>
    </source>
</evidence>
<proteinExistence type="predicted"/>
<evidence type="ECO:0000313" key="3">
    <source>
        <dbReference type="Proteomes" id="UP001187343"/>
    </source>
</evidence>
<sequence length="84" mass="9039">MFWPQPLHLLKDLLMDYHIIGDLMLLILELPSRSGRSRGQCFPLGPSSHGASSGGNGETEANRMAAGEQDTVLQTLKAAEAGFS</sequence>
<keyword evidence="3" id="KW-1185">Reference proteome</keyword>
<reference evidence="2" key="1">
    <citation type="submission" date="2023-08" db="EMBL/GenBank/DDBJ databases">
        <title>Chromosome-level Genome Assembly of mud carp (Cirrhinus molitorella).</title>
        <authorList>
            <person name="Liu H."/>
        </authorList>
    </citation>
    <scope>NUCLEOTIDE SEQUENCE</scope>
    <source>
        <strain evidence="2">Prfri</strain>
        <tissue evidence="2">Muscle</tissue>
    </source>
</reference>
<name>A0AA88TGE7_9TELE</name>
<organism evidence="2 3">
    <name type="scientific">Cirrhinus molitorella</name>
    <name type="common">mud carp</name>
    <dbReference type="NCBI Taxonomy" id="172907"/>
    <lineage>
        <taxon>Eukaryota</taxon>
        <taxon>Metazoa</taxon>
        <taxon>Chordata</taxon>
        <taxon>Craniata</taxon>
        <taxon>Vertebrata</taxon>
        <taxon>Euteleostomi</taxon>
        <taxon>Actinopterygii</taxon>
        <taxon>Neopterygii</taxon>
        <taxon>Teleostei</taxon>
        <taxon>Ostariophysi</taxon>
        <taxon>Cypriniformes</taxon>
        <taxon>Cyprinidae</taxon>
        <taxon>Labeoninae</taxon>
        <taxon>Labeonini</taxon>
        <taxon>Cirrhinus</taxon>
    </lineage>
</organism>
<gene>
    <name evidence="2" type="ORF">Q8A67_021815</name>
</gene>